<organism evidence="1 2">
    <name type="scientific">Pedobacter terrae</name>
    <dbReference type="NCBI Taxonomy" id="405671"/>
    <lineage>
        <taxon>Bacteria</taxon>
        <taxon>Pseudomonadati</taxon>
        <taxon>Bacteroidota</taxon>
        <taxon>Sphingobacteriia</taxon>
        <taxon>Sphingobacteriales</taxon>
        <taxon>Sphingobacteriaceae</taxon>
        <taxon>Pedobacter</taxon>
    </lineage>
</organism>
<dbReference type="RefSeq" id="WP_090501643.1">
    <property type="nucleotide sequence ID" value="NZ_FNCH01000012.1"/>
</dbReference>
<dbReference type="EMBL" id="FNCH01000012">
    <property type="protein sequence ID" value="SDG87295.1"/>
    <property type="molecule type" value="Genomic_DNA"/>
</dbReference>
<sequence>MSYYFIIPGLGNSGPDHWQTHFEKSGDHFIRINQLEWDKPASKDWIEMIEQNLFGYDLADVILIGHSLGCTAIANWAKEYQKKIKGALLVAPSDLEAPHYTFETIGFDQVPLDKINFKSIVVASSNDEWVTLERARFFAENWGSEFINIGNAGHINAASGFGEWPNGLEILKKLG</sequence>
<dbReference type="Gene3D" id="3.40.50.1820">
    <property type="entry name" value="alpha/beta hydrolase"/>
    <property type="match status" value="1"/>
</dbReference>
<name>A0A1G7XSU1_9SPHI</name>
<gene>
    <name evidence="1" type="ORF">SAMN05421827_11269</name>
</gene>
<dbReference type="SUPFAM" id="SSF53474">
    <property type="entry name" value="alpha/beta-Hydrolases"/>
    <property type="match status" value="1"/>
</dbReference>
<dbReference type="Pfam" id="PF06821">
    <property type="entry name" value="Ser_hydrolase"/>
    <property type="match status" value="1"/>
</dbReference>
<dbReference type="InterPro" id="IPR029058">
    <property type="entry name" value="AB_hydrolase_fold"/>
</dbReference>
<dbReference type="GO" id="GO:0016787">
    <property type="term" value="F:hydrolase activity"/>
    <property type="evidence" value="ECO:0007669"/>
    <property type="project" value="InterPro"/>
</dbReference>
<dbReference type="STRING" id="405671.SAMN05421827_11269"/>
<evidence type="ECO:0000313" key="2">
    <source>
        <dbReference type="Proteomes" id="UP000199643"/>
    </source>
</evidence>
<reference evidence="2" key="1">
    <citation type="submission" date="2016-10" db="EMBL/GenBank/DDBJ databases">
        <authorList>
            <person name="Varghese N."/>
            <person name="Submissions S."/>
        </authorList>
    </citation>
    <scope>NUCLEOTIDE SEQUENCE [LARGE SCALE GENOMIC DNA]</scope>
    <source>
        <strain evidence="2">DSM 17933</strain>
    </source>
</reference>
<evidence type="ECO:0000313" key="1">
    <source>
        <dbReference type="EMBL" id="SDG87295.1"/>
    </source>
</evidence>
<protein>
    <recommendedName>
        <fullName evidence="3">Alpha/beta hydrolase</fullName>
    </recommendedName>
</protein>
<proteinExistence type="predicted"/>
<dbReference type="InterPro" id="IPR010662">
    <property type="entry name" value="RBBP9/YdeN"/>
</dbReference>
<dbReference type="AlphaFoldDB" id="A0A1G7XSU1"/>
<dbReference type="Proteomes" id="UP000199643">
    <property type="component" value="Unassembled WGS sequence"/>
</dbReference>
<keyword evidence="2" id="KW-1185">Reference proteome</keyword>
<evidence type="ECO:0008006" key="3">
    <source>
        <dbReference type="Google" id="ProtNLM"/>
    </source>
</evidence>
<accession>A0A1G7XSU1</accession>
<dbReference type="OrthoDB" id="9804993at2"/>